<feature type="region of interest" description="Disordered" evidence="1">
    <location>
        <begin position="274"/>
        <end position="420"/>
    </location>
</feature>
<evidence type="ECO:0000313" key="4">
    <source>
        <dbReference type="Proteomes" id="UP000193431"/>
    </source>
</evidence>
<evidence type="ECO:0000256" key="1">
    <source>
        <dbReference type="SAM" id="MobiDB-lite"/>
    </source>
</evidence>
<feature type="chain" id="PRO_5012303561" description="Sperm nuclear basic protein PL-I" evidence="2">
    <location>
        <begin position="21"/>
        <end position="420"/>
    </location>
</feature>
<proteinExistence type="predicted"/>
<dbReference type="EMBL" id="CP019344">
    <property type="protein sequence ID" value="ARN77049.1"/>
    <property type="molecule type" value="Genomic_DNA"/>
</dbReference>
<dbReference type="RefSeq" id="WP_085765848.1">
    <property type="nucleotide sequence ID" value="NZ_CP019344.1"/>
</dbReference>
<dbReference type="AlphaFoldDB" id="A0A1W6MHU5"/>
<feature type="compositionally biased region" description="Low complexity" evidence="1">
    <location>
        <begin position="310"/>
        <end position="329"/>
    </location>
</feature>
<feature type="signal peptide" evidence="2">
    <location>
        <begin position="1"/>
        <end position="20"/>
    </location>
</feature>
<reference evidence="3 4" key="1">
    <citation type="submission" date="2016-11" db="EMBL/GenBank/DDBJ databases">
        <title>Trade-off between light-utilization and light-protection in marine flavobacteria.</title>
        <authorList>
            <person name="Kumagai Y."/>
        </authorList>
    </citation>
    <scope>NUCLEOTIDE SEQUENCE [LARGE SCALE GENOMIC DNA]</scope>
    <source>
        <strain evidence="3 4">JCM 13191</strain>
    </source>
</reference>
<feature type="compositionally biased region" description="Polar residues" evidence="1">
    <location>
        <begin position="278"/>
        <end position="303"/>
    </location>
</feature>
<dbReference type="Proteomes" id="UP000193431">
    <property type="component" value="Chromosome"/>
</dbReference>
<feature type="compositionally biased region" description="Polar residues" evidence="1">
    <location>
        <begin position="330"/>
        <end position="359"/>
    </location>
</feature>
<gene>
    <name evidence="3" type="ORF">BST97_02985</name>
</gene>
<dbReference type="OrthoDB" id="750023at2"/>
<evidence type="ECO:0008006" key="5">
    <source>
        <dbReference type="Google" id="ProtNLM"/>
    </source>
</evidence>
<name>A0A1W6MHU5_9FLAO</name>
<keyword evidence="2" id="KW-0732">Signal</keyword>
<evidence type="ECO:0000256" key="2">
    <source>
        <dbReference type="SAM" id="SignalP"/>
    </source>
</evidence>
<accession>A0A1W6MHU5</accession>
<protein>
    <recommendedName>
        <fullName evidence="5">Sperm nuclear basic protein PL-I</fullName>
    </recommendedName>
</protein>
<sequence length="420" mass="48852">MKNFITMLALFLVGIQASHAERPADDLRYRGYTNSFIFQEGGIEFAVFPDGQFDFNYLDYGPNFNIAINTRNTHFSFNSGFNYDRFVQYDAYGAVIQIENVPIFYDPFGRVNQIGDIFIDYRNGWVRRIGNLRIYYGRPGVVVNYRGFINRWNRNYIYRPWHAYYSAPIIDRCVVWNAPYRRYYNPVRFSWNYHRNYWNRPGYYNGCLTRRDIRRNFYRPYDRVDYRSFERGRRDSRGRAIAYNRNARTERTAIATGRREINRSNASRVAINDRRANSSRANATLSNRNSGNERATNVRSSQRANERVARNSTTRSSSANTTARTSRSNDSSVATRNRSSRIVTAPSRSNRSTRATTAPRNERPTARTSSRSTRSERATTSRRSSRSSTATTSSSRVKKNSSARRASLERSGSRSSNRRG</sequence>
<feature type="compositionally biased region" description="Low complexity" evidence="1">
    <location>
        <begin position="386"/>
        <end position="395"/>
    </location>
</feature>
<organism evidence="3 4">
    <name type="scientific">Nonlabens spongiae</name>
    <dbReference type="NCBI Taxonomy" id="331648"/>
    <lineage>
        <taxon>Bacteria</taxon>
        <taxon>Pseudomonadati</taxon>
        <taxon>Bacteroidota</taxon>
        <taxon>Flavobacteriia</taxon>
        <taxon>Flavobacteriales</taxon>
        <taxon>Flavobacteriaceae</taxon>
        <taxon>Nonlabens</taxon>
    </lineage>
</organism>
<evidence type="ECO:0000313" key="3">
    <source>
        <dbReference type="EMBL" id="ARN77049.1"/>
    </source>
</evidence>
<dbReference type="STRING" id="331648.BST97_02985"/>
<keyword evidence="4" id="KW-1185">Reference proteome</keyword>